<dbReference type="PANTHER" id="PTHR33642:SF4">
    <property type="entry name" value="COX1_OXI3 INTRON 1 PROTEIN-RELATED"/>
    <property type="match status" value="1"/>
</dbReference>
<dbReference type="Pfam" id="PF01348">
    <property type="entry name" value="Intron_maturas2"/>
    <property type="match status" value="1"/>
</dbReference>
<evidence type="ECO:0000259" key="1">
    <source>
        <dbReference type="PROSITE" id="PS50878"/>
    </source>
</evidence>
<gene>
    <name evidence="2" type="primary">psbD</name>
</gene>
<keyword evidence="2" id="KW-0548">Nucleotidyltransferase</keyword>
<keyword evidence="2" id="KW-0808">Transferase</keyword>
<name>A0A1Y9TM32_9RHOD</name>
<evidence type="ECO:0000313" key="2">
    <source>
        <dbReference type="EMBL" id="ARO90692.1"/>
    </source>
</evidence>
<proteinExistence type="predicted"/>
<dbReference type="RefSeq" id="YP_009370203.1">
    <property type="nucleotide sequence ID" value="NC_034787.1"/>
</dbReference>
<keyword evidence="2" id="KW-0695">RNA-directed DNA polymerase</keyword>
<dbReference type="AlphaFoldDB" id="A0A1Y9TM32"/>
<keyword evidence="2" id="KW-0934">Plastid</keyword>
<dbReference type="Pfam" id="PF00078">
    <property type="entry name" value="RVT_1"/>
    <property type="match status" value="1"/>
</dbReference>
<organism evidence="2">
    <name type="scientific">Bulboplastis apyrenoidosa</name>
    <dbReference type="NCBI Taxonomy" id="1070855"/>
    <lineage>
        <taxon>Eukaryota</taxon>
        <taxon>Rhodophyta</taxon>
        <taxon>Rhodellophyceae</taxon>
        <taxon>Dixoniellales</taxon>
        <taxon>Dixoniellaceae</taxon>
        <taxon>Bulboplastis</taxon>
    </lineage>
</organism>
<dbReference type="GeneID" id="32887395"/>
<geneLocation type="chloroplast" evidence="2"/>
<accession>A0A1Y9TM32</accession>
<dbReference type="SUPFAM" id="SSF56672">
    <property type="entry name" value="DNA/RNA polymerases"/>
    <property type="match status" value="1"/>
</dbReference>
<dbReference type="PANTHER" id="PTHR33642">
    <property type="entry name" value="COX1/OXI3 INTRON 1 PROTEIN-RELATED"/>
    <property type="match status" value="1"/>
</dbReference>
<dbReference type="GO" id="GO:0005739">
    <property type="term" value="C:mitochondrion"/>
    <property type="evidence" value="ECO:0007669"/>
    <property type="project" value="UniProtKB-ARBA"/>
</dbReference>
<feature type="domain" description="Reverse transcriptase" evidence="1">
    <location>
        <begin position="105"/>
        <end position="402"/>
    </location>
</feature>
<dbReference type="PROSITE" id="PS50878">
    <property type="entry name" value="RT_POL"/>
    <property type="match status" value="1"/>
</dbReference>
<dbReference type="InterPro" id="IPR043502">
    <property type="entry name" value="DNA/RNA_pol_sf"/>
</dbReference>
<sequence length="574" mass="67841">MELKESTNYIEQFFDPNNRSKEQRQNLIKLIDVVTTNYSKKLKRFQDRNSNIYHVNYKVFHLLYDPYTFINAYAKISKNKGALTKSVVSDASTMEFFGQKDAINIANKFKQNAYISQPVRRTLIPQRRKPGKKRPIDTNTQKDRIVQEALRNILECVFEPEFVEFENKTNFRATNFGFRPNKSCFKAVENFKIKSQTCNYIIEGDISSAYNSVNHKILIKIIEKRIKDKKFLNFLKQLLKSGIMEQNHYVHSLTGVPQGGILSPLLFNIYMFEFDKFIYKIINKYSTTQIAKKSSEYESLRYKIRKLAKKRPGNYKKEVKKLLKIRLKMPSYDLSTIPKQLIFVRYADHWLLGINSTKNEAIQIKRKIRKFLHIFLKLQLDNTKTVISHYQRDGIRFLGYEIKMWDNKQLKTATILSKNQGKFIRTNQKTTSRKITIRPEKNRIIRNLYLKKICDKNGYPVGVRQWSILEEYRIVELYRSIMLGIINYYIKCDNLYALNLISYILQYSCAKTLAVRKKMSMLQIFNKYTKNLKIELKIKNKGKVTLRSTQFLTFTDLKTLGFITKGQKKIAVME</sequence>
<dbReference type="InterPro" id="IPR000477">
    <property type="entry name" value="RT_dom"/>
</dbReference>
<reference evidence="2" key="1">
    <citation type="submission" date="2017-03" db="EMBL/GenBank/DDBJ databases">
        <title>The new red algal subphylum Proteorhodophytina comprises the largest and most divergent plastid genomes known.</title>
        <authorList>
            <person name="Munoz-Gomez S.A."/>
            <person name="Mejia-Franco F.G."/>
            <person name="Durnin K."/>
            <person name="Morgan C."/>
            <person name="Grisdale C.J."/>
            <person name="Archibald J.M."/>
            <person name="Slamovits C.H."/>
        </authorList>
    </citation>
    <scope>NUCLEOTIDE SEQUENCE</scope>
    <source>
        <strain evidence="2">NIES-2742</strain>
    </source>
</reference>
<dbReference type="EMBL" id="KY709209">
    <property type="protein sequence ID" value="ARO90692.1"/>
    <property type="molecule type" value="Genomic_DNA"/>
</dbReference>
<protein>
    <submittedName>
        <fullName evidence="2">Putative reverse transcriptase/maturase</fullName>
    </submittedName>
</protein>
<dbReference type="CDD" id="cd01651">
    <property type="entry name" value="RT_G2_intron"/>
    <property type="match status" value="1"/>
</dbReference>
<dbReference type="GO" id="GO:0006397">
    <property type="term" value="P:mRNA processing"/>
    <property type="evidence" value="ECO:0007669"/>
    <property type="project" value="InterPro"/>
</dbReference>
<dbReference type="GO" id="GO:0003964">
    <property type="term" value="F:RNA-directed DNA polymerase activity"/>
    <property type="evidence" value="ECO:0007669"/>
    <property type="project" value="UniProtKB-KW"/>
</dbReference>
<keyword evidence="2" id="KW-0150">Chloroplast</keyword>
<dbReference type="InterPro" id="IPR024937">
    <property type="entry name" value="Domain_X"/>
</dbReference>